<dbReference type="SUPFAM" id="SSF53850">
    <property type="entry name" value="Periplasmic binding protein-like II"/>
    <property type="match status" value="1"/>
</dbReference>
<dbReference type="Pfam" id="PF12796">
    <property type="entry name" value="Ank_2"/>
    <property type="match status" value="1"/>
</dbReference>
<keyword evidence="7" id="KW-1185">Reference proteome</keyword>
<feature type="repeat" description="ANK" evidence="3">
    <location>
        <begin position="532"/>
        <end position="564"/>
    </location>
</feature>
<dbReference type="SUPFAM" id="SSF48403">
    <property type="entry name" value="Ankyrin repeat"/>
    <property type="match status" value="1"/>
</dbReference>
<dbReference type="NCBIfam" id="TIGR03871">
    <property type="entry name" value="ABC_peri_MoxJ_2"/>
    <property type="match status" value="1"/>
</dbReference>
<sequence>MRPEETSQAKDKPQANETAEFLSQGFANKTYDELTSAELTEAKAVARKMKIDSLRVCADPGNLPLSNDKREGFDNKIIDIVAKELGAKMTYFWRPQIDRGLTRQTFDNHECDVLLGMPAGYESVLTTIPIYRAPYVFVTREEDGIDIEDLDDPRLKELRFGVYQHSGLRLALAKHGITGGLDVHVLSHDADLEPEKQPWRQVQQVVDGELDIAGVFGPFAGFLKTMRGEKIAIQPANLMDDNIPLEFSLALGVQPTNVVLKYMLDDALERGRDEIKKVLTAYGVPLVQCSNCVVSGDIPSHGTYFTDRQEKARRLYLSSLSENRDGLAKDKASADQVVTEERLDQWLDDGADLNEELSNAVIGTDRERAAFLLDRGADINALNLMGLAPLHTAARERDSEMIALLLERGADPNQLDRDGWTPLLHAAFRNHVPSIETLAKGGADLDKAAPSGATPLAIAIMEAKFFAANALMDAGAKLDEPVGAEKLTPLMMVATQPLKSGRAARFNQGASSVDVARRLIEGGADVDARSTKGVTPLMIAATHNNPPLIGLLLQAGADPEVKTPGGQTALDIAKANQSDAAVLQLELPAKIPGPRTNRSERGAEETPEKSSAAMMEVK</sequence>
<protein>
    <recommendedName>
        <fullName evidence="5">Solute-binding protein family 3/N-terminal domain-containing protein</fullName>
    </recommendedName>
</protein>
<evidence type="ECO:0000313" key="7">
    <source>
        <dbReference type="Proteomes" id="UP000031643"/>
    </source>
</evidence>
<keyword evidence="2 3" id="KW-0040">ANK repeat</keyword>
<accession>A0A0A8JZT1</accession>
<dbReference type="PANTHER" id="PTHR24171">
    <property type="entry name" value="ANKYRIN REPEAT DOMAIN-CONTAINING PROTEIN 39-RELATED"/>
    <property type="match status" value="1"/>
</dbReference>
<reference evidence="6 7" key="1">
    <citation type="submission" date="2014-09" db="EMBL/GenBank/DDBJ databases">
        <title>Genome sequencing of Methyloceanibacter caenitepidi Gela4.</title>
        <authorList>
            <person name="Takeuchi M."/>
            <person name="Susumu S."/>
            <person name="Kamagata Y."/>
            <person name="Oshima K."/>
            <person name="Hattori M."/>
            <person name="Iwasaki W."/>
        </authorList>
    </citation>
    <scope>NUCLEOTIDE SEQUENCE [LARGE SCALE GENOMIC DNA]</scope>
    <source>
        <strain evidence="6 7">Gela4</strain>
    </source>
</reference>
<evidence type="ECO:0000313" key="6">
    <source>
        <dbReference type="EMBL" id="BAQ15906.1"/>
    </source>
</evidence>
<keyword evidence="1" id="KW-0677">Repeat</keyword>
<proteinExistence type="predicted"/>
<feature type="compositionally biased region" description="Basic and acidic residues" evidence="4">
    <location>
        <begin position="597"/>
        <end position="608"/>
    </location>
</feature>
<evidence type="ECO:0000256" key="4">
    <source>
        <dbReference type="SAM" id="MobiDB-lite"/>
    </source>
</evidence>
<feature type="domain" description="Solute-binding protein family 3/N-terminal" evidence="5">
    <location>
        <begin position="53"/>
        <end position="282"/>
    </location>
</feature>
<feature type="repeat" description="ANK" evidence="3">
    <location>
        <begin position="385"/>
        <end position="417"/>
    </location>
</feature>
<organism evidence="6 7">
    <name type="scientific">Methyloceanibacter caenitepidi</name>
    <dbReference type="NCBI Taxonomy" id="1384459"/>
    <lineage>
        <taxon>Bacteria</taxon>
        <taxon>Pseudomonadati</taxon>
        <taxon>Pseudomonadota</taxon>
        <taxon>Alphaproteobacteria</taxon>
        <taxon>Hyphomicrobiales</taxon>
        <taxon>Hyphomicrobiaceae</taxon>
        <taxon>Methyloceanibacter</taxon>
    </lineage>
</organism>
<dbReference type="HOGENOM" id="CLU_476262_0_0_5"/>
<evidence type="ECO:0000259" key="5">
    <source>
        <dbReference type="SMART" id="SM00062"/>
    </source>
</evidence>
<dbReference type="PANTHER" id="PTHR24171:SF9">
    <property type="entry name" value="ANKYRIN REPEAT DOMAIN-CONTAINING PROTEIN 39"/>
    <property type="match status" value="1"/>
</dbReference>
<feature type="repeat" description="ANK" evidence="3">
    <location>
        <begin position="418"/>
        <end position="450"/>
    </location>
</feature>
<gene>
    <name evidence="6" type="ORF">GL4_0438</name>
</gene>
<dbReference type="PROSITE" id="PS50297">
    <property type="entry name" value="ANK_REP_REGION"/>
    <property type="match status" value="3"/>
</dbReference>
<dbReference type="InterPro" id="IPR036770">
    <property type="entry name" value="Ankyrin_rpt-contain_sf"/>
</dbReference>
<dbReference type="InterPro" id="IPR001638">
    <property type="entry name" value="Solute-binding_3/MltF_N"/>
</dbReference>
<name>A0A0A8JZT1_9HYPH</name>
<dbReference type="InterPro" id="IPR022448">
    <property type="entry name" value="Quinoprotein_dehydrogenase"/>
</dbReference>
<evidence type="ECO:0000256" key="1">
    <source>
        <dbReference type="ARBA" id="ARBA00022737"/>
    </source>
</evidence>
<dbReference type="PROSITE" id="PS50088">
    <property type="entry name" value="ANK_REPEAT"/>
    <property type="match status" value="3"/>
</dbReference>
<dbReference type="Pfam" id="PF13857">
    <property type="entry name" value="Ank_5"/>
    <property type="match status" value="1"/>
</dbReference>
<dbReference type="KEGG" id="mcg:GL4_0438"/>
<dbReference type="SMART" id="SM00248">
    <property type="entry name" value="ANK"/>
    <property type="match status" value="6"/>
</dbReference>
<dbReference type="Gene3D" id="1.25.40.20">
    <property type="entry name" value="Ankyrin repeat-containing domain"/>
    <property type="match status" value="2"/>
</dbReference>
<dbReference type="STRING" id="1384459.GL4_0438"/>
<evidence type="ECO:0000256" key="2">
    <source>
        <dbReference type="ARBA" id="ARBA00023043"/>
    </source>
</evidence>
<evidence type="ECO:0000256" key="3">
    <source>
        <dbReference type="PROSITE-ProRule" id="PRU00023"/>
    </source>
</evidence>
<dbReference type="Proteomes" id="UP000031643">
    <property type="component" value="Chromosome"/>
</dbReference>
<dbReference type="EMBL" id="AP014648">
    <property type="protein sequence ID" value="BAQ15906.1"/>
    <property type="molecule type" value="Genomic_DNA"/>
</dbReference>
<dbReference type="SMART" id="SM00062">
    <property type="entry name" value="PBPb"/>
    <property type="match status" value="1"/>
</dbReference>
<dbReference type="AlphaFoldDB" id="A0A0A8JZT1"/>
<dbReference type="InterPro" id="IPR002110">
    <property type="entry name" value="Ankyrin_rpt"/>
</dbReference>
<dbReference type="Gene3D" id="3.40.190.10">
    <property type="entry name" value="Periplasmic binding protein-like II"/>
    <property type="match status" value="2"/>
</dbReference>
<feature type="region of interest" description="Disordered" evidence="4">
    <location>
        <begin position="585"/>
        <end position="618"/>
    </location>
</feature>